<proteinExistence type="predicted"/>
<evidence type="ECO:0000313" key="1">
    <source>
        <dbReference type="EMBL" id="TCP56682.1"/>
    </source>
</evidence>
<protein>
    <submittedName>
        <fullName evidence="1">Uncharacterized protein</fullName>
    </submittedName>
</protein>
<dbReference type="AlphaFoldDB" id="A0A4R2R1W0"/>
<dbReference type="EMBL" id="SLXQ01000001">
    <property type="protein sequence ID" value="TCP56682.1"/>
    <property type="molecule type" value="Genomic_DNA"/>
</dbReference>
<dbReference type="Proteomes" id="UP000294911">
    <property type="component" value="Unassembled WGS sequence"/>
</dbReference>
<comment type="caution">
    <text evidence="1">The sequence shown here is derived from an EMBL/GenBank/DDBJ whole genome shotgun (WGS) entry which is preliminary data.</text>
</comment>
<accession>A0A4R2R1W0</accession>
<name>A0A4R2R1W0_9PSEU</name>
<gene>
    <name evidence="1" type="ORF">EV191_101628</name>
</gene>
<evidence type="ECO:0000313" key="2">
    <source>
        <dbReference type="Proteomes" id="UP000294911"/>
    </source>
</evidence>
<keyword evidence="2" id="KW-1185">Reference proteome</keyword>
<reference evidence="1 2" key="1">
    <citation type="submission" date="2019-03" db="EMBL/GenBank/DDBJ databases">
        <title>Genomic Encyclopedia of Type Strains, Phase IV (KMG-IV): sequencing the most valuable type-strain genomes for metagenomic binning, comparative biology and taxonomic classification.</title>
        <authorList>
            <person name="Goeker M."/>
        </authorList>
    </citation>
    <scope>NUCLEOTIDE SEQUENCE [LARGE SCALE GENOMIC DNA]</scope>
    <source>
        <strain evidence="1 2">DSM 45765</strain>
    </source>
</reference>
<organism evidence="1 2">
    <name type="scientific">Tamaricihabitans halophyticus</name>
    <dbReference type="NCBI Taxonomy" id="1262583"/>
    <lineage>
        <taxon>Bacteria</taxon>
        <taxon>Bacillati</taxon>
        <taxon>Actinomycetota</taxon>
        <taxon>Actinomycetes</taxon>
        <taxon>Pseudonocardiales</taxon>
        <taxon>Pseudonocardiaceae</taxon>
        <taxon>Tamaricihabitans</taxon>
    </lineage>
</organism>
<sequence length="135" mass="15226">MTTLERLASAFWDQVRSHALPDPVHVQFDPREETVVVQVRLTRDVGPLLAWADTLDGVRAEWWHTDTGDLHLTVTGRGPRGVRFRLYSGLRMHQCEGLVSLAEDQQEPVSLDQLRSLNAQFQVPAHRPGRLGVLA</sequence>